<feature type="transmembrane region" description="Helical" evidence="1">
    <location>
        <begin position="18"/>
        <end position="39"/>
    </location>
</feature>
<feature type="transmembrane region" description="Helical" evidence="1">
    <location>
        <begin position="105"/>
        <end position="125"/>
    </location>
</feature>
<dbReference type="AlphaFoldDB" id="A0A0B2BL91"/>
<dbReference type="Proteomes" id="UP000230842">
    <property type="component" value="Unassembled WGS sequence"/>
</dbReference>
<comment type="caution">
    <text evidence="2">The sequence shown here is derived from an EMBL/GenBank/DDBJ whole genome shotgun (WGS) entry which is preliminary data.</text>
</comment>
<protein>
    <submittedName>
        <fullName evidence="2">Uncharacterized protein</fullName>
    </submittedName>
</protein>
<evidence type="ECO:0000313" key="2">
    <source>
        <dbReference type="EMBL" id="PJJ56362.1"/>
    </source>
</evidence>
<feature type="transmembrane region" description="Helical" evidence="1">
    <location>
        <begin position="81"/>
        <end position="98"/>
    </location>
</feature>
<keyword evidence="1" id="KW-0472">Membrane</keyword>
<reference evidence="2 3" key="1">
    <citation type="submission" date="2017-11" db="EMBL/GenBank/DDBJ databases">
        <title>Genomic Encyclopedia of Archaeal and Bacterial Type Strains, Phase II (KMG-II): From Individual Species to Whole Genera.</title>
        <authorList>
            <person name="Goeker M."/>
        </authorList>
    </citation>
    <scope>NUCLEOTIDE SEQUENCE [LARGE SCALE GENOMIC DNA]</scope>
    <source>
        <strain evidence="2 3">DSM 27763</strain>
    </source>
</reference>
<dbReference type="RefSeq" id="WP_039348675.1">
    <property type="nucleotide sequence ID" value="NZ_PGEZ01000001.1"/>
</dbReference>
<proteinExistence type="predicted"/>
<evidence type="ECO:0000256" key="1">
    <source>
        <dbReference type="SAM" id="Phobius"/>
    </source>
</evidence>
<dbReference type="EMBL" id="PGEZ01000001">
    <property type="protein sequence ID" value="PJJ56362.1"/>
    <property type="molecule type" value="Genomic_DNA"/>
</dbReference>
<keyword evidence="1" id="KW-1133">Transmembrane helix</keyword>
<accession>A0A0B2BL91</accession>
<keyword evidence="3" id="KW-1185">Reference proteome</keyword>
<organism evidence="2 3">
    <name type="scientific">Mumia flava</name>
    <dbReference type="NCBI Taxonomy" id="1348852"/>
    <lineage>
        <taxon>Bacteria</taxon>
        <taxon>Bacillati</taxon>
        <taxon>Actinomycetota</taxon>
        <taxon>Actinomycetes</taxon>
        <taxon>Propionibacteriales</taxon>
        <taxon>Nocardioidaceae</taxon>
        <taxon>Mumia</taxon>
    </lineage>
</organism>
<dbReference type="OrthoDB" id="3380414at2"/>
<evidence type="ECO:0000313" key="3">
    <source>
        <dbReference type="Proteomes" id="UP000230842"/>
    </source>
</evidence>
<feature type="transmembrane region" description="Helical" evidence="1">
    <location>
        <begin position="131"/>
        <end position="150"/>
    </location>
</feature>
<keyword evidence="1" id="KW-0812">Transmembrane</keyword>
<feature type="transmembrane region" description="Helical" evidence="1">
    <location>
        <begin position="157"/>
        <end position="175"/>
    </location>
</feature>
<sequence>MAVDPCTEYGLALAVEDFVPVVLAGAGALALASATGRALPRVRAAALAGGVVVTLGGLAKAVWKLLVAMEPCRQYDLLENLLFPCLMVGFSAIAWALTSVLRRRAVAWWPFALVPLVGAGCAVGLGSTMPMLGVAALAAVAVGVLAATLSRRHGDRLGAWLFVVYLAGTLVLPPLAAREHQTELVQWAEQLTNSLVQLCFLLGALRLRSRLGARSTPEVPEGERVR</sequence>
<gene>
    <name evidence="2" type="ORF">CLV56_0568</name>
</gene>
<name>A0A0B2BL91_9ACTN</name>
<feature type="transmembrane region" description="Helical" evidence="1">
    <location>
        <begin position="46"/>
        <end position="69"/>
    </location>
</feature>